<dbReference type="Pfam" id="PF02706">
    <property type="entry name" value="Wzz"/>
    <property type="match status" value="1"/>
</dbReference>
<keyword evidence="5 7" id="KW-1133">Transmembrane helix</keyword>
<dbReference type="PANTHER" id="PTHR32309:SF13">
    <property type="entry name" value="FERRIC ENTEROBACTIN TRANSPORT PROTEIN FEPE"/>
    <property type="match status" value="1"/>
</dbReference>
<feature type="domain" description="Polysaccharide chain length determinant N-terminal" evidence="8">
    <location>
        <begin position="11"/>
        <end position="97"/>
    </location>
</feature>
<feature type="transmembrane region" description="Helical" evidence="7">
    <location>
        <begin position="185"/>
        <end position="205"/>
    </location>
</feature>
<dbReference type="InterPro" id="IPR050445">
    <property type="entry name" value="Bact_polysacc_biosynth/exp"/>
</dbReference>
<evidence type="ECO:0000313" key="10">
    <source>
        <dbReference type="Proteomes" id="UP000783588"/>
    </source>
</evidence>
<comment type="subcellular location">
    <subcellularLocation>
        <location evidence="1">Cell membrane</location>
        <topology evidence="1">Multi-pass membrane protein</topology>
    </subcellularLocation>
</comment>
<keyword evidence="10" id="KW-1185">Reference proteome</keyword>
<sequence>MNNNGIDIQEDEIDLLELLHHFVRKWWLFLIGGAVGGVVFFLVTSFLITPLYESSATIYILSKTTSITAALDMTTGEKLAEDFTIIATSHPVLDDSAKQIKQDTGKDITREQMEKMVTVSDDATRLLVITATSDDPETAALVANAVAAQTSEKMADITKTDAPTTVESAEAAKEPSSPNVLRDTAIGIVVGIGVIGLILLIDFLMNDRIINEEDIEKYLGLSTLAALPDRDPHKTKNRNRKRSR</sequence>
<evidence type="ECO:0000256" key="7">
    <source>
        <dbReference type="SAM" id="Phobius"/>
    </source>
</evidence>
<dbReference type="RefSeq" id="WP_216468886.1">
    <property type="nucleotide sequence ID" value="NZ_JAHLQI010000001.1"/>
</dbReference>
<comment type="similarity">
    <text evidence="2">Belongs to the CpsC/CapA family.</text>
</comment>
<dbReference type="Proteomes" id="UP000783588">
    <property type="component" value="Unassembled WGS sequence"/>
</dbReference>
<protein>
    <submittedName>
        <fullName evidence="9">Polysaccharide export protein</fullName>
    </submittedName>
</protein>
<dbReference type="EMBL" id="JAHLQI010000001">
    <property type="protein sequence ID" value="MBU5489280.1"/>
    <property type="molecule type" value="Genomic_DNA"/>
</dbReference>
<keyword evidence="4 7" id="KW-0812">Transmembrane</keyword>
<dbReference type="PANTHER" id="PTHR32309">
    <property type="entry name" value="TYROSINE-PROTEIN KINASE"/>
    <property type="match status" value="1"/>
</dbReference>
<dbReference type="InterPro" id="IPR003856">
    <property type="entry name" value="LPS_length_determ_N"/>
</dbReference>
<proteinExistence type="inferred from homology"/>
<accession>A0ABS6EQZ8</accession>
<feature type="transmembrane region" description="Helical" evidence="7">
    <location>
        <begin position="26"/>
        <end position="48"/>
    </location>
</feature>
<name>A0ABS6EQZ8_9FIRM</name>
<gene>
    <name evidence="9" type="ORF">KQI75_01325</name>
</gene>
<evidence type="ECO:0000256" key="6">
    <source>
        <dbReference type="ARBA" id="ARBA00023136"/>
    </source>
</evidence>
<evidence type="ECO:0000259" key="8">
    <source>
        <dbReference type="Pfam" id="PF02706"/>
    </source>
</evidence>
<evidence type="ECO:0000256" key="4">
    <source>
        <dbReference type="ARBA" id="ARBA00022692"/>
    </source>
</evidence>
<evidence type="ECO:0000256" key="3">
    <source>
        <dbReference type="ARBA" id="ARBA00022475"/>
    </source>
</evidence>
<comment type="caution">
    <text evidence="9">The sequence shown here is derived from an EMBL/GenBank/DDBJ whole genome shotgun (WGS) entry which is preliminary data.</text>
</comment>
<evidence type="ECO:0000313" key="9">
    <source>
        <dbReference type="EMBL" id="MBU5489280.1"/>
    </source>
</evidence>
<evidence type="ECO:0000256" key="1">
    <source>
        <dbReference type="ARBA" id="ARBA00004651"/>
    </source>
</evidence>
<keyword evidence="3" id="KW-1003">Cell membrane</keyword>
<keyword evidence="6 7" id="KW-0472">Membrane</keyword>
<reference evidence="9 10" key="1">
    <citation type="submission" date="2021-06" db="EMBL/GenBank/DDBJ databases">
        <authorList>
            <person name="Sun Q."/>
            <person name="Li D."/>
        </authorList>
    </citation>
    <scope>NUCLEOTIDE SEQUENCE [LARGE SCALE GENOMIC DNA]</scope>
    <source>
        <strain evidence="9 10">MSJd-7</strain>
    </source>
</reference>
<evidence type="ECO:0000256" key="5">
    <source>
        <dbReference type="ARBA" id="ARBA00022989"/>
    </source>
</evidence>
<evidence type="ECO:0000256" key="2">
    <source>
        <dbReference type="ARBA" id="ARBA00006683"/>
    </source>
</evidence>
<organism evidence="9 10">
    <name type="scientific">Butyricicoccus intestinisimiae</name>
    <dbReference type="NCBI Taxonomy" id="2841509"/>
    <lineage>
        <taxon>Bacteria</taxon>
        <taxon>Bacillati</taxon>
        <taxon>Bacillota</taxon>
        <taxon>Clostridia</taxon>
        <taxon>Eubacteriales</taxon>
        <taxon>Butyricicoccaceae</taxon>
        <taxon>Butyricicoccus</taxon>
    </lineage>
</organism>